<dbReference type="InterPro" id="IPR002156">
    <property type="entry name" value="RNaseH_domain"/>
</dbReference>
<sequence>MDWNAISWNIRGLGRPEKASAVRRLFLQKKPKLFFLQETKLQAFSISLYRRLGVKHDFDRVFSPFEGSVGGLLCVWDKDFLTIANSFVDRRFIALFGLIKGSQEPYGFINVYAPYVESEKLSFFTDLKSFMDNYQVNWIIGGDFNAYLSSEEKFGSTVNRSTIEVFRNFIQESQLVDLPLSGGSFTWSNNRDPPTFIRLDRFLVGVKVLSDFPLLCQLLLPKSISDHNPIGLEVVSNVGGPRPFKLYNYLMEESGFSDLVEAAFSKANIRKGKVGLQRILRDLKGDIKTWSKDKQDVGNKLIQRLEGQIAEEELKQQQGMVSSNIGELRQALWASMRKAVSIWLQNSRLKWFSDGDRNSHYFHLVASNRRRSNRIKSVEVDGRTFLDQQSISKCFQDFFSNVYRAKNTIEVDSFQLGFKKLSSAQQSNLEMAFTSEEVWAAISDMDSSRATDPDGYNMAFYKKFWPVIKSNLMAVFEDLFADRDWAPGLNHAFITLIPKKLGPACPDDYRPISLVGSIYKIISKVLSRRLRQCIDSVVSKAQFAFIPGRSILECSLIANEGIDYIRKMGLRGSLFKIDFKRAYDSVDWAFLIRVMKEMGFGNLWCRWIYRCISTASISVLINGSPTQSFQMARGLRQGCPLSPLLFNLIGEALHLMLEKATLSGLFKGFLIGRGDNTYNLSHLQYADDLLIFCSAALGEILNVKRVLRVFEISAGLQLNMSKCRLFGVNVEDGLISVWANKMGCLSATLPSDYLGLPLGPSRNSETLWEPVIEKFYKALATWKNKHLSYSGRLVLIKSVLSALPTHFLSIFKMPASVAVKLNRLMANFLWGDSESHRSIHWRKWTDLCNPLDCGGLGIHNLNLQNQALLMKWVWNFANSRDSEWRKLICCKLNWDPNCLIFGDTKHKLNSWIWKGIANAIYLKGDSSSLVDDQLALHVGDGKSIFFGSDFWVGDAPLQVNFPRIFTLATNKSGKIAEFGTVQDSKWAWNIPLRRVPFGWEIDQMNKFMDCLNSFKYEGLERDCFTWKGTGDGIFTVKSCYKILNRQSSFNPIWKESVWLGLAPPRAEFFLWQATCNKIPVRALLIHRGMQQDFDICCPLCKSSAETTAHLFLHCKYTWSLWQHLASYWNLAFTMPADIPSMLLMWKDLSLLRNSNSIWMFIPASTLWSIWLYRNEIVFHNKLFDPCNLIFITRFRIVSWFKSRNPDCQVCFDDLMSNLACPIPQKSSLKGQKVTCSWKPPPRGFLKFNVDAAMPTKGDSGGIGGVLRNHSGNVLFSFSEAINHCPVILGELLAIKAGLQKLPSMEEYGNHRIIIESDSALAIEWIKFPLRCPEVFRGLVNEITTIGYSTNCMFRSIPRVCNLVADSLAKEGIG</sequence>
<evidence type="ECO:0000259" key="1">
    <source>
        <dbReference type="PROSITE" id="PS50878"/>
    </source>
</evidence>
<dbReference type="EMBL" id="BSYR01000078">
    <property type="protein sequence ID" value="GMJ15548.1"/>
    <property type="molecule type" value="Genomic_DNA"/>
</dbReference>
<reference evidence="2" key="1">
    <citation type="submission" date="2023-05" db="EMBL/GenBank/DDBJ databases">
        <title>Genome and transcriptome analyses reveal genes involved in the formation of fine ridges on petal epidermal cells in Hibiscus trionum.</title>
        <authorList>
            <person name="Koshimizu S."/>
            <person name="Masuda S."/>
            <person name="Ishii T."/>
            <person name="Shirasu K."/>
            <person name="Hoshino A."/>
            <person name="Arita M."/>
        </authorList>
    </citation>
    <scope>NUCLEOTIDE SEQUENCE</scope>
    <source>
        <strain evidence="2">Hamamatsu line</strain>
    </source>
</reference>
<proteinExistence type="predicted"/>
<dbReference type="InterPro" id="IPR044730">
    <property type="entry name" value="RNase_H-like_dom_plant"/>
</dbReference>
<dbReference type="PROSITE" id="PS50878">
    <property type="entry name" value="RT_POL"/>
    <property type="match status" value="1"/>
</dbReference>
<evidence type="ECO:0000313" key="3">
    <source>
        <dbReference type="Proteomes" id="UP001165190"/>
    </source>
</evidence>
<keyword evidence="3" id="KW-1185">Reference proteome</keyword>
<dbReference type="Pfam" id="PF13966">
    <property type="entry name" value="zf-RVT"/>
    <property type="match status" value="1"/>
</dbReference>
<dbReference type="Proteomes" id="UP001165190">
    <property type="component" value="Unassembled WGS sequence"/>
</dbReference>
<dbReference type="CDD" id="cd06222">
    <property type="entry name" value="RNase_H_like"/>
    <property type="match status" value="1"/>
</dbReference>
<evidence type="ECO:0000313" key="2">
    <source>
        <dbReference type="EMBL" id="GMJ15548.1"/>
    </source>
</evidence>
<feature type="domain" description="Reverse transcriptase" evidence="1">
    <location>
        <begin position="478"/>
        <end position="758"/>
    </location>
</feature>
<dbReference type="SUPFAM" id="SSF53098">
    <property type="entry name" value="Ribonuclease H-like"/>
    <property type="match status" value="1"/>
</dbReference>
<comment type="caution">
    <text evidence="2">The sequence shown here is derived from an EMBL/GenBank/DDBJ whole genome shotgun (WGS) entry which is preliminary data.</text>
</comment>
<dbReference type="SUPFAM" id="SSF56672">
    <property type="entry name" value="DNA/RNA polymerases"/>
    <property type="match status" value="1"/>
</dbReference>
<dbReference type="InterPro" id="IPR005135">
    <property type="entry name" value="Endo/exonuclease/phosphatase"/>
</dbReference>
<dbReference type="PANTHER" id="PTHR33116">
    <property type="entry name" value="REVERSE TRANSCRIPTASE ZINC-BINDING DOMAIN-CONTAINING PROTEIN-RELATED-RELATED"/>
    <property type="match status" value="1"/>
</dbReference>
<dbReference type="GO" id="GO:0003676">
    <property type="term" value="F:nucleic acid binding"/>
    <property type="evidence" value="ECO:0007669"/>
    <property type="project" value="InterPro"/>
</dbReference>
<protein>
    <recommendedName>
        <fullName evidence="1">Reverse transcriptase domain-containing protein</fullName>
    </recommendedName>
</protein>
<dbReference type="GO" id="GO:0004523">
    <property type="term" value="F:RNA-DNA hybrid ribonuclease activity"/>
    <property type="evidence" value="ECO:0007669"/>
    <property type="project" value="InterPro"/>
</dbReference>
<gene>
    <name evidence="2" type="ORF">HRI_005224000</name>
</gene>
<accession>A0A9W7MRT4</accession>
<dbReference type="InterPro" id="IPR043502">
    <property type="entry name" value="DNA/RNA_pol_sf"/>
</dbReference>
<dbReference type="Pfam" id="PF00078">
    <property type="entry name" value="RVT_1"/>
    <property type="match status" value="1"/>
</dbReference>
<dbReference type="CDD" id="cd01650">
    <property type="entry name" value="RT_nLTR_like"/>
    <property type="match status" value="1"/>
</dbReference>
<dbReference type="Gene3D" id="3.60.10.10">
    <property type="entry name" value="Endonuclease/exonuclease/phosphatase"/>
    <property type="match status" value="1"/>
</dbReference>
<dbReference type="PANTHER" id="PTHR33116:SF75">
    <property type="entry name" value="RIBONUCLEASE H PROTEIN"/>
    <property type="match status" value="1"/>
</dbReference>
<dbReference type="Pfam" id="PF13456">
    <property type="entry name" value="RVT_3"/>
    <property type="match status" value="1"/>
</dbReference>
<dbReference type="Pfam" id="PF03372">
    <property type="entry name" value="Exo_endo_phos"/>
    <property type="match status" value="1"/>
</dbReference>
<dbReference type="OrthoDB" id="1937528at2759"/>
<dbReference type="InterPro" id="IPR036397">
    <property type="entry name" value="RNaseH_sf"/>
</dbReference>
<dbReference type="Gene3D" id="3.30.420.10">
    <property type="entry name" value="Ribonuclease H-like superfamily/Ribonuclease H"/>
    <property type="match status" value="1"/>
</dbReference>
<dbReference type="InterPro" id="IPR000477">
    <property type="entry name" value="RT_dom"/>
</dbReference>
<dbReference type="InterPro" id="IPR012337">
    <property type="entry name" value="RNaseH-like_sf"/>
</dbReference>
<organism evidence="2 3">
    <name type="scientific">Hibiscus trionum</name>
    <name type="common">Flower of an hour</name>
    <dbReference type="NCBI Taxonomy" id="183268"/>
    <lineage>
        <taxon>Eukaryota</taxon>
        <taxon>Viridiplantae</taxon>
        <taxon>Streptophyta</taxon>
        <taxon>Embryophyta</taxon>
        <taxon>Tracheophyta</taxon>
        <taxon>Spermatophyta</taxon>
        <taxon>Magnoliopsida</taxon>
        <taxon>eudicotyledons</taxon>
        <taxon>Gunneridae</taxon>
        <taxon>Pentapetalae</taxon>
        <taxon>rosids</taxon>
        <taxon>malvids</taxon>
        <taxon>Malvales</taxon>
        <taxon>Malvaceae</taxon>
        <taxon>Malvoideae</taxon>
        <taxon>Hibiscus</taxon>
    </lineage>
</organism>
<name>A0A9W7MRT4_HIBTR</name>
<dbReference type="InterPro" id="IPR026960">
    <property type="entry name" value="RVT-Znf"/>
</dbReference>
<dbReference type="InterPro" id="IPR036691">
    <property type="entry name" value="Endo/exonu/phosph_ase_sf"/>
</dbReference>
<dbReference type="SUPFAM" id="SSF56219">
    <property type="entry name" value="DNase I-like"/>
    <property type="match status" value="1"/>
</dbReference>